<evidence type="ECO:0000256" key="1">
    <source>
        <dbReference type="SAM" id="SignalP"/>
    </source>
</evidence>
<dbReference type="Proteomes" id="UP000515861">
    <property type="component" value="Chromosome"/>
</dbReference>
<dbReference type="KEGG" id="ssau:H8M03_00700"/>
<proteinExistence type="predicted"/>
<organism evidence="2 3">
    <name type="scientific">Sphingomonas sabuli</name>
    <dbReference type="NCBI Taxonomy" id="2764186"/>
    <lineage>
        <taxon>Bacteria</taxon>
        <taxon>Pseudomonadati</taxon>
        <taxon>Pseudomonadota</taxon>
        <taxon>Alphaproteobacteria</taxon>
        <taxon>Sphingomonadales</taxon>
        <taxon>Sphingomonadaceae</taxon>
        <taxon>Sphingomonas</taxon>
    </lineage>
</organism>
<keyword evidence="1" id="KW-0732">Signal</keyword>
<sequence>MRATGILAGVLALGCSTTLAAQTAPGDGALDRLATRMVDEAIAYDPSTAYFVGVPPRDNRGWADYSAAGFADYRARNDALLADLKRLDPATLSQRKRFTYAGMIERLEAERAMRVCRLELWDVNHMSGWHLVLSDIARDQPLETAAQRADALARWSALPAVVDTQIANARAGLAAGYSAPRAVVARVVKQIDGIANAKPEDTPFWQLVDRSKDTAFKASMRAIIVDRLQPAFARYHGFLRDEYAPRAREALAVSANPDGRACYAASLRFYTTLARPPEQVFQLGQQTVSGNLATVRELGGKKFGSDALPDILAGINQAADNKFTSEQDQIAFSSAVVDRARQKSAPAFAAMPVQRMEVKPFEPYLRGSGASSYYERQIDPKKLAYYRIASEKWQEDTRGGAEITAVHEGYPGHHMQVATATEAAAPVDNLLINSAYSEGWARYSEALSEELGIYQTDYALMTRRLWPARGMVIDPGLHVMGWTREQAIAFIRESGRWQGSDADDLIDRVAIIPGQLTAYDSGGLEIRALRQQAEAALGACFGLPEFHARVLETGIVPLSALRAHIEQWVAAKSCPAGAGGERGR</sequence>
<dbReference type="RefSeq" id="WP_187479877.1">
    <property type="nucleotide sequence ID" value="NZ_CP060697.1"/>
</dbReference>
<dbReference type="AlphaFoldDB" id="A0A7G9L2S3"/>
<reference evidence="2 3" key="1">
    <citation type="submission" date="2020-08" db="EMBL/GenBank/DDBJ databases">
        <title>Sphingomonas sp. sand1-3 16S ribosomal RNA gene Genome sequencing and assembly.</title>
        <authorList>
            <person name="Kang M."/>
        </authorList>
    </citation>
    <scope>NUCLEOTIDE SEQUENCE [LARGE SCALE GENOMIC DNA]</scope>
    <source>
        <strain evidence="3">sand1-3</strain>
    </source>
</reference>
<dbReference type="EMBL" id="CP060697">
    <property type="protein sequence ID" value="QNM82922.1"/>
    <property type="molecule type" value="Genomic_DNA"/>
</dbReference>
<dbReference type="PROSITE" id="PS51257">
    <property type="entry name" value="PROKAR_LIPOPROTEIN"/>
    <property type="match status" value="1"/>
</dbReference>
<dbReference type="InterPro" id="IPR010281">
    <property type="entry name" value="DUF885"/>
</dbReference>
<evidence type="ECO:0000313" key="3">
    <source>
        <dbReference type="Proteomes" id="UP000515861"/>
    </source>
</evidence>
<accession>A0A7G9L2S3</accession>
<dbReference type="Pfam" id="PF05960">
    <property type="entry name" value="DUF885"/>
    <property type="match status" value="1"/>
</dbReference>
<dbReference type="PANTHER" id="PTHR33361">
    <property type="entry name" value="GLR0591 PROTEIN"/>
    <property type="match status" value="1"/>
</dbReference>
<name>A0A7G9L2S3_9SPHN</name>
<protein>
    <submittedName>
        <fullName evidence="2">DUF885 domain-containing protein</fullName>
    </submittedName>
</protein>
<gene>
    <name evidence="2" type="ORF">H8M03_00700</name>
</gene>
<keyword evidence="3" id="KW-1185">Reference proteome</keyword>
<feature type="signal peptide" evidence="1">
    <location>
        <begin position="1"/>
        <end position="20"/>
    </location>
</feature>
<evidence type="ECO:0000313" key="2">
    <source>
        <dbReference type="EMBL" id="QNM82922.1"/>
    </source>
</evidence>
<feature type="chain" id="PRO_5028925574" evidence="1">
    <location>
        <begin position="21"/>
        <end position="584"/>
    </location>
</feature>
<dbReference type="PANTHER" id="PTHR33361:SF2">
    <property type="entry name" value="DUF885 DOMAIN-CONTAINING PROTEIN"/>
    <property type="match status" value="1"/>
</dbReference>